<evidence type="ECO:0000256" key="5">
    <source>
        <dbReference type="ARBA" id="ARBA00023204"/>
    </source>
</evidence>
<dbReference type="Gene3D" id="1.10.150.20">
    <property type="entry name" value="5' to 3' exonuclease, C-terminal subdomain"/>
    <property type="match status" value="1"/>
</dbReference>
<keyword evidence="2 7" id="KW-0227">DNA damage</keyword>
<keyword evidence="3 7" id="KW-0228">DNA excision</keyword>
<evidence type="ECO:0000259" key="9">
    <source>
        <dbReference type="PROSITE" id="PS50164"/>
    </source>
</evidence>
<evidence type="ECO:0000313" key="13">
    <source>
        <dbReference type="Proteomes" id="UP000261032"/>
    </source>
</evidence>
<evidence type="ECO:0000259" key="10">
    <source>
        <dbReference type="PROSITE" id="PS50165"/>
    </source>
</evidence>
<sequence length="590" mass="68150">MNRQMIKDKLSLLPLQPGCYLMKDKDNTVIYVGKAKKLKNRVSSYFVGAHNYKTTKLVQEIVDFDYIVTDSEKEALLLEINLIKDYSPKYNISFMDNKYYPYIQLTKEKHPRLKIVRNAQDKKHKHFGPFPDGTAARETFKLLNRLYPLRKCNHIPKKPCLYYSLNQCVAPCIQEVSDEVYKEMTSSITKFIQGDTKEIINDLQNKMMSASEVQNYELAKECRDLITHIQHVTSKQHVQFNDLVDRDIVGYYSDKGYLCLQLFFMRNGKLLARDLNLVPAQDDYQEQIISFLVQFYQENTEPKELLVPQELDIELLKEIVNCKIIKPQKGNKANLVAMANENAKEQLEKKFLLIQKNEASTIGAIKQLGEILNIQLPRRIELFDNSNIQGAYAVAGMVCFKDGTPSKKDYRKFKIKTVEGPDDYASMKEVIYRRYYRVLMEGLEKPDLIIVDGGKGQIKVAKEVIDALNLNIMVCGLAKDDRHSTSVLLDSSGEVVEINRKSELFFLLTRMQDEVHRYAISFHKNVRSKSLFQSILDSVEGIGPKRRKMLLKEFGSVKQLKEAQLEQLERVLPHEVALNLFNVLKADTEK</sequence>
<dbReference type="Pfam" id="PF02151">
    <property type="entry name" value="UVR"/>
    <property type="match status" value="1"/>
</dbReference>
<feature type="domain" description="UvrC family homology region profile" evidence="10">
    <location>
        <begin position="248"/>
        <end position="465"/>
    </location>
</feature>
<dbReference type="GO" id="GO:0006289">
    <property type="term" value="P:nucleotide-excision repair"/>
    <property type="evidence" value="ECO:0007669"/>
    <property type="project" value="UniProtKB-UniRule"/>
</dbReference>
<dbReference type="InterPro" id="IPR047296">
    <property type="entry name" value="GIY-YIG_UvrC_Cho"/>
</dbReference>
<evidence type="ECO:0000256" key="1">
    <source>
        <dbReference type="ARBA" id="ARBA00022490"/>
    </source>
</evidence>
<dbReference type="Pfam" id="PF01541">
    <property type="entry name" value="GIY-YIG"/>
    <property type="match status" value="1"/>
</dbReference>
<dbReference type="PANTHER" id="PTHR30562">
    <property type="entry name" value="UVRC/OXIDOREDUCTASE"/>
    <property type="match status" value="1"/>
</dbReference>
<dbReference type="InterPro" id="IPR035901">
    <property type="entry name" value="GIY-YIG_endonuc_sf"/>
</dbReference>
<dbReference type="PANTHER" id="PTHR30562:SF1">
    <property type="entry name" value="UVRABC SYSTEM PROTEIN C"/>
    <property type="match status" value="1"/>
</dbReference>
<protein>
    <recommendedName>
        <fullName evidence="7">UvrABC system protein C</fullName>
        <shortName evidence="7">Protein UvrC</shortName>
    </recommendedName>
    <alternativeName>
        <fullName evidence="7">Excinuclease ABC subunit C</fullName>
    </alternativeName>
</protein>
<feature type="domain" description="GIY-YIG" evidence="9">
    <location>
        <begin position="15"/>
        <end position="92"/>
    </location>
</feature>
<dbReference type="InterPro" id="IPR036876">
    <property type="entry name" value="UVR_dom_sf"/>
</dbReference>
<evidence type="ECO:0000313" key="12">
    <source>
        <dbReference type="EMBL" id="RGD86670.1"/>
    </source>
</evidence>
<dbReference type="GO" id="GO:0005737">
    <property type="term" value="C:cytoplasm"/>
    <property type="evidence" value="ECO:0007669"/>
    <property type="project" value="UniProtKB-SubCell"/>
</dbReference>
<dbReference type="PROSITE" id="PS50165">
    <property type="entry name" value="UVRC"/>
    <property type="match status" value="1"/>
</dbReference>
<dbReference type="InterPro" id="IPR038476">
    <property type="entry name" value="UvrC_RNase_H_dom_sf"/>
</dbReference>
<dbReference type="Proteomes" id="UP000261032">
    <property type="component" value="Unassembled WGS sequence"/>
</dbReference>
<dbReference type="NCBIfam" id="TIGR00194">
    <property type="entry name" value="uvrC"/>
    <property type="match status" value="1"/>
</dbReference>
<dbReference type="InterPro" id="IPR004791">
    <property type="entry name" value="UvrC"/>
</dbReference>
<name>A0A3E3AKK1_9FIRM</name>
<dbReference type="SUPFAM" id="SSF47781">
    <property type="entry name" value="RuvA domain 2-like"/>
    <property type="match status" value="1"/>
</dbReference>
<comment type="caution">
    <text evidence="12">The sequence shown here is derived from an EMBL/GenBank/DDBJ whole genome shotgun (WGS) entry which is preliminary data.</text>
</comment>
<dbReference type="Gene3D" id="3.40.1440.10">
    <property type="entry name" value="GIY-YIG endonuclease"/>
    <property type="match status" value="1"/>
</dbReference>
<dbReference type="GeneID" id="64195355"/>
<dbReference type="RefSeq" id="WP_003536660.1">
    <property type="nucleotide sequence ID" value="NZ_AP031443.1"/>
</dbReference>
<dbReference type="InterPro" id="IPR000305">
    <property type="entry name" value="GIY-YIG_endonuc"/>
</dbReference>
<proteinExistence type="inferred from homology"/>
<evidence type="ECO:0000256" key="7">
    <source>
        <dbReference type="HAMAP-Rule" id="MF_00203"/>
    </source>
</evidence>
<gene>
    <name evidence="7 12" type="primary">uvrC</name>
    <name evidence="12" type="ORF">DXB93_03940</name>
    <name evidence="11" type="ORF">PM738_00390</name>
</gene>
<dbReference type="GO" id="GO:0003677">
    <property type="term" value="F:DNA binding"/>
    <property type="evidence" value="ECO:0007669"/>
    <property type="project" value="UniProtKB-UniRule"/>
</dbReference>
<dbReference type="InterPro" id="IPR001943">
    <property type="entry name" value="UVR_dom"/>
</dbReference>
<dbReference type="SUPFAM" id="SSF46600">
    <property type="entry name" value="C-terminal UvrC-binding domain of UvrB"/>
    <property type="match status" value="1"/>
</dbReference>
<dbReference type="PROSITE" id="PS50151">
    <property type="entry name" value="UVR"/>
    <property type="match status" value="1"/>
</dbReference>
<accession>A0A3E3AKK1</accession>
<dbReference type="SUPFAM" id="SSF82771">
    <property type="entry name" value="GIY-YIG endonuclease"/>
    <property type="match status" value="1"/>
</dbReference>
<reference evidence="12 13" key="1">
    <citation type="submission" date="2018-08" db="EMBL/GenBank/DDBJ databases">
        <title>A genome reference for cultivated species of the human gut microbiota.</title>
        <authorList>
            <person name="Zou Y."/>
            <person name="Xue W."/>
            <person name="Luo G."/>
        </authorList>
    </citation>
    <scope>NUCLEOTIDE SEQUENCE [LARGE SCALE GENOMIC DNA]</scope>
    <source>
        <strain evidence="12 13">OM06-4</strain>
    </source>
</reference>
<comment type="subunit">
    <text evidence="7">Interacts with UvrB in an incision complex.</text>
</comment>
<evidence type="ECO:0000256" key="2">
    <source>
        <dbReference type="ARBA" id="ARBA00022763"/>
    </source>
</evidence>
<dbReference type="FunFam" id="3.40.1440.10:FF:000001">
    <property type="entry name" value="UvrABC system protein C"/>
    <property type="match status" value="1"/>
</dbReference>
<comment type="function">
    <text evidence="7">The UvrABC repair system catalyzes the recognition and processing of DNA lesions. UvrC both incises the 5' and 3' sides of the lesion. The N-terminal half is responsible for the 3' incision and the C-terminal half is responsible for the 5' incision.</text>
</comment>
<keyword evidence="4 7" id="KW-0267">Excision nuclease</keyword>
<evidence type="ECO:0000256" key="4">
    <source>
        <dbReference type="ARBA" id="ARBA00022881"/>
    </source>
</evidence>
<dbReference type="InterPro" id="IPR050066">
    <property type="entry name" value="UvrABC_protein_C"/>
</dbReference>
<dbReference type="FunFam" id="3.30.420.340:FF:000002">
    <property type="entry name" value="UvrABC system protein C"/>
    <property type="match status" value="1"/>
</dbReference>
<dbReference type="HAMAP" id="MF_00203">
    <property type="entry name" value="UvrC"/>
    <property type="match status" value="1"/>
</dbReference>
<dbReference type="AlphaFoldDB" id="A0A3E3AKK1"/>
<dbReference type="EMBL" id="JAQLKE010000001">
    <property type="protein sequence ID" value="MDB7082243.1"/>
    <property type="molecule type" value="Genomic_DNA"/>
</dbReference>
<dbReference type="PROSITE" id="PS50164">
    <property type="entry name" value="GIY_YIG"/>
    <property type="match status" value="1"/>
</dbReference>
<reference evidence="11" key="2">
    <citation type="submission" date="2023-01" db="EMBL/GenBank/DDBJ databases">
        <title>Human gut microbiome strain richness.</title>
        <authorList>
            <person name="Chen-Liaw A."/>
        </authorList>
    </citation>
    <scope>NUCLEOTIDE SEQUENCE</scope>
    <source>
        <strain evidence="11">1001217st2_G6_1001217B_191108</strain>
    </source>
</reference>
<feature type="domain" description="UVR" evidence="8">
    <location>
        <begin position="197"/>
        <end position="232"/>
    </location>
</feature>
<dbReference type="Gene3D" id="3.30.420.340">
    <property type="entry name" value="UvrC, RNAse H endonuclease domain"/>
    <property type="match status" value="1"/>
</dbReference>
<keyword evidence="6 7" id="KW-0742">SOS response</keyword>
<comment type="similarity">
    <text evidence="7">Belongs to the UvrC family.</text>
</comment>
<dbReference type="GO" id="GO:0009432">
    <property type="term" value="P:SOS response"/>
    <property type="evidence" value="ECO:0007669"/>
    <property type="project" value="UniProtKB-UniRule"/>
</dbReference>
<comment type="subcellular location">
    <subcellularLocation>
        <location evidence="7">Cytoplasm</location>
    </subcellularLocation>
</comment>
<keyword evidence="5 7" id="KW-0234">DNA repair</keyword>
<dbReference type="GO" id="GO:0009381">
    <property type="term" value="F:excinuclease ABC activity"/>
    <property type="evidence" value="ECO:0007669"/>
    <property type="project" value="UniProtKB-UniRule"/>
</dbReference>
<dbReference type="Pfam" id="PF22920">
    <property type="entry name" value="UvrC_RNaseH"/>
    <property type="match status" value="1"/>
</dbReference>
<dbReference type="Pfam" id="PF08459">
    <property type="entry name" value="UvrC_RNaseH_dom"/>
    <property type="match status" value="1"/>
</dbReference>
<dbReference type="Proteomes" id="UP001211987">
    <property type="component" value="Unassembled WGS sequence"/>
</dbReference>
<dbReference type="SMART" id="SM00465">
    <property type="entry name" value="GIYc"/>
    <property type="match status" value="1"/>
</dbReference>
<dbReference type="InterPro" id="IPR010994">
    <property type="entry name" value="RuvA_2-like"/>
</dbReference>
<dbReference type="InterPro" id="IPR001162">
    <property type="entry name" value="UvrC_RNase_H_dom"/>
</dbReference>
<dbReference type="CDD" id="cd10434">
    <property type="entry name" value="GIY-YIG_UvrC_Cho"/>
    <property type="match status" value="1"/>
</dbReference>
<dbReference type="EMBL" id="QUSL01000004">
    <property type="protein sequence ID" value="RGD86670.1"/>
    <property type="molecule type" value="Genomic_DNA"/>
</dbReference>
<evidence type="ECO:0000313" key="11">
    <source>
        <dbReference type="EMBL" id="MDB7082243.1"/>
    </source>
</evidence>
<evidence type="ECO:0000256" key="3">
    <source>
        <dbReference type="ARBA" id="ARBA00022769"/>
    </source>
</evidence>
<organism evidence="12 13">
    <name type="scientific">Thomasclavelia ramosa</name>
    <dbReference type="NCBI Taxonomy" id="1547"/>
    <lineage>
        <taxon>Bacteria</taxon>
        <taxon>Bacillati</taxon>
        <taxon>Bacillota</taxon>
        <taxon>Erysipelotrichia</taxon>
        <taxon>Erysipelotrichales</taxon>
        <taxon>Coprobacillaceae</taxon>
        <taxon>Thomasclavelia</taxon>
    </lineage>
</organism>
<evidence type="ECO:0000259" key="8">
    <source>
        <dbReference type="PROSITE" id="PS50151"/>
    </source>
</evidence>
<evidence type="ECO:0000256" key="6">
    <source>
        <dbReference type="ARBA" id="ARBA00023236"/>
    </source>
</evidence>
<dbReference type="GO" id="GO:0009380">
    <property type="term" value="C:excinuclease repair complex"/>
    <property type="evidence" value="ECO:0007669"/>
    <property type="project" value="InterPro"/>
</dbReference>
<keyword evidence="1 7" id="KW-0963">Cytoplasm</keyword>